<dbReference type="OrthoDB" id="4722315at2"/>
<protein>
    <submittedName>
        <fullName evidence="2">DUF1360 domain-containing protein</fullName>
    </submittedName>
</protein>
<evidence type="ECO:0000313" key="3">
    <source>
        <dbReference type="Proteomes" id="UP000308230"/>
    </source>
</evidence>
<reference evidence="2 3" key="1">
    <citation type="submission" date="2019-04" db="EMBL/GenBank/DDBJ databases">
        <title>Bacillus caeni sp. nov., a bacterium isolated from mangrove sediment.</title>
        <authorList>
            <person name="Huang H."/>
            <person name="Mo K."/>
            <person name="Hu Y."/>
        </authorList>
    </citation>
    <scope>NUCLEOTIDE SEQUENCE [LARGE SCALE GENOMIC DNA]</scope>
    <source>
        <strain evidence="2 3">HB172195</strain>
    </source>
</reference>
<keyword evidence="3" id="KW-1185">Reference proteome</keyword>
<keyword evidence="1" id="KW-1133">Transmembrane helix</keyword>
<feature type="transmembrane region" description="Helical" evidence="1">
    <location>
        <begin position="59"/>
        <end position="77"/>
    </location>
</feature>
<gene>
    <name evidence="2" type="ORF">FCL54_09995</name>
</gene>
<feature type="transmembrane region" description="Helical" evidence="1">
    <location>
        <begin position="83"/>
        <end position="108"/>
    </location>
</feature>
<proteinExistence type="predicted"/>
<dbReference type="Proteomes" id="UP000308230">
    <property type="component" value="Unassembled WGS sequence"/>
</dbReference>
<sequence>MFDINWLDLIIIILASYRLTHLIVFDEITSFIRSPFVSISYNEDASGQMIQNIEIKGSGLRYWIGLLLSCYWCVGIWSSTALVLLYLFCPLTFPILLILAVAGAAAFIESKTTF</sequence>
<dbReference type="RefSeq" id="WP_138125926.1">
    <property type="nucleotide sequence ID" value="NZ_SWLG01000006.1"/>
</dbReference>
<organism evidence="2 3">
    <name type="scientific">Exobacillus caeni</name>
    <dbReference type="NCBI Taxonomy" id="2574798"/>
    <lineage>
        <taxon>Bacteria</taxon>
        <taxon>Bacillati</taxon>
        <taxon>Bacillota</taxon>
        <taxon>Bacilli</taxon>
        <taxon>Bacillales</taxon>
        <taxon>Guptibacillaceae</taxon>
        <taxon>Exobacillus</taxon>
    </lineage>
</organism>
<evidence type="ECO:0000256" key="1">
    <source>
        <dbReference type="SAM" id="Phobius"/>
    </source>
</evidence>
<accession>A0A5R9F762</accession>
<evidence type="ECO:0000313" key="2">
    <source>
        <dbReference type="EMBL" id="TLS37468.1"/>
    </source>
</evidence>
<dbReference type="EMBL" id="SWLG01000006">
    <property type="protein sequence ID" value="TLS37468.1"/>
    <property type="molecule type" value="Genomic_DNA"/>
</dbReference>
<dbReference type="Pfam" id="PF07098">
    <property type="entry name" value="DUF1360"/>
    <property type="match status" value="1"/>
</dbReference>
<keyword evidence="1" id="KW-0812">Transmembrane</keyword>
<name>A0A5R9F762_9BACL</name>
<dbReference type="InterPro" id="IPR010773">
    <property type="entry name" value="Mycophage_PG1_Gp7"/>
</dbReference>
<dbReference type="AlphaFoldDB" id="A0A5R9F762"/>
<comment type="caution">
    <text evidence="2">The sequence shown here is derived from an EMBL/GenBank/DDBJ whole genome shotgun (WGS) entry which is preliminary data.</text>
</comment>
<keyword evidence="1" id="KW-0472">Membrane</keyword>